<feature type="domain" description="SET" evidence="2">
    <location>
        <begin position="25"/>
        <end position="117"/>
    </location>
</feature>
<comment type="caution">
    <text evidence="3">The sequence shown here is derived from an EMBL/GenBank/DDBJ whole genome shotgun (WGS) entry which is preliminary data.</text>
</comment>
<protein>
    <submittedName>
        <fullName evidence="3">Set and mynd domain</fullName>
    </submittedName>
</protein>
<dbReference type="GO" id="GO:0005634">
    <property type="term" value="C:nucleus"/>
    <property type="evidence" value="ECO:0007669"/>
    <property type="project" value="TreeGrafter"/>
</dbReference>
<keyword evidence="4" id="KW-1185">Reference proteome</keyword>
<dbReference type="PANTHER" id="PTHR12197:SF251">
    <property type="entry name" value="EG:BACR7C10.4 PROTEIN"/>
    <property type="match status" value="1"/>
</dbReference>
<dbReference type="InterPro" id="IPR050869">
    <property type="entry name" value="H3K4_H4K5_MeTrfase"/>
</dbReference>
<name>A0A0M0JAK3_9EUKA</name>
<dbReference type="EMBL" id="JWZX01003185">
    <property type="protein sequence ID" value="KOO23500.1"/>
    <property type="molecule type" value="Genomic_DNA"/>
</dbReference>
<dbReference type="OrthoDB" id="5945798at2759"/>
<feature type="compositionally biased region" description="Basic and acidic residues" evidence="1">
    <location>
        <begin position="304"/>
        <end position="315"/>
    </location>
</feature>
<dbReference type="SUPFAM" id="SSF82199">
    <property type="entry name" value="SET domain"/>
    <property type="match status" value="1"/>
</dbReference>
<gene>
    <name evidence="3" type="ORF">Ctob_004925</name>
</gene>
<accession>A0A0M0JAK3</accession>
<proteinExistence type="predicted"/>
<dbReference type="Gene3D" id="2.170.270.10">
    <property type="entry name" value="SET domain"/>
    <property type="match status" value="1"/>
</dbReference>
<evidence type="ECO:0000256" key="1">
    <source>
        <dbReference type="SAM" id="MobiDB-lite"/>
    </source>
</evidence>
<organism evidence="3 4">
    <name type="scientific">Chrysochromulina tobinii</name>
    <dbReference type="NCBI Taxonomy" id="1460289"/>
    <lineage>
        <taxon>Eukaryota</taxon>
        <taxon>Haptista</taxon>
        <taxon>Haptophyta</taxon>
        <taxon>Prymnesiophyceae</taxon>
        <taxon>Prymnesiales</taxon>
        <taxon>Chrysochromulinaceae</taxon>
        <taxon>Chrysochromulina</taxon>
    </lineage>
</organism>
<dbReference type="CDD" id="cd20071">
    <property type="entry name" value="SET_SMYD"/>
    <property type="match status" value="1"/>
</dbReference>
<evidence type="ECO:0000313" key="4">
    <source>
        <dbReference type="Proteomes" id="UP000037460"/>
    </source>
</evidence>
<evidence type="ECO:0000259" key="2">
    <source>
        <dbReference type="PROSITE" id="PS50280"/>
    </source>
</evidence>
<dbReference type="PANTHER" id="PTHR12197">
    <property type="entry name" value="HISTONE-LYSINE N-METHYLTRANSFERASE SMYD"/>
    <property type="match status" value="1"/>
</dbReference>
<dbReference type="InterPro" id="IPR046341">
    <property type="entry name" value="SET_dom_sf"/>
</dbReference>
<dbReference type="Gene3D" id="1.25.40.10">
    <property type="entry name" value="Tetratricopeptide repeat domain"/>
    <property type="match status" value="1"/>
</dbReference>
<reference evidence="4" key="1">
    <citation type="journal article" date="2015" name="PLoS Genet.">
        <title>Genome Sequence and Transcriptome Analyses of Chrysochromulina tobin: Metabolic Tools for Enhanced Algal Fitness in the Prominent Order Prymnesiales (Haptophyceae).</title>
        <authorList>
            <person name="Hovde B.T."/>
            <person name="Deodato C.R."/>
            <person name="Hunsperger H.M."/>
            <person name="Ryken S.A."/>
            <person name="Yost W."/>
            <person name="Jha R.K."/>
            <person name="Patterson J."/>
            <person name="Monnat R.J. Jr."/>
            <person name="Barlow S.B."/>
            <person name="Starkenburg S.R."/>
            <person name="Cattolico R.A."/>
        </authorList>
    </citation>
    <scope>NUCLEOTIDE SEQUENCE</scope>
    <source>
        <strain evidence="4">CCMP291</strain>
    </source>
</reference>
<dbReference type="InterPro" id="IPR011990">
    <property type="entry name" value="TPR-like_helical_dom_sf"/>
</dbReference>
<dbReference type="AlphaFoldDB" id="A0A0M0JAK3"/>
<dbReference type="PROSITE" id="PS50280">
    <property type="entry name" value="SET"/>
    <property type="match status" value="1"/>
</dbReference>
<dbReference type="Proteomes" id="UP000037460">
    <property type="component" value="Unassembled WGS sequence"/>
</dbReference>
<evidence type="ECO:0000313" key="3">
    <source>
        <dbReference type="EMBL" id="KOO23500.1"/>
    </source>
</evidence>
<sequence length="328" mass="35952">MPIDEALAIVSPTYADGAMHVPEAARTSVRESLVALAQNAVSEESVWLSYGRDWSNAMWVNPGSASRLGSALYPQFGAVMNHSNNPNVYLIFDDDWLLRVRTIAPVAAGEELCFSYVDLGQPYAELRAVLRKKYHFDCGEQDGRGGQRYVPGSSSCDDSRLAELARTYGGVKPPCTEPAALIPAITAALQQRQAAYDWLGIVVASDDLLFCYRFTFRVVHPQVALRLLSAGLACQRLAPYDERASRYLSQAVRVLGVTHGEFHPLATCARRALEKCKAHLPDCVSDSFSKMPGSVPETEQVTTTREDRCEDDVKGDALKGTSNFVALE</sequence>
<dbReference type="Pfam" id="PF00856">
    <property type="entry name" value="SET"/>
    <property type="match status" value="1"/>
</dbReference>
<dbReference type="InterPro" id="IPR001214">
    <property type="entry name" value="SET_dom"/>
</dbReference>
<feature type="region of interest" description="Disordered" evidence="1">
    <location>
        <begin position="290"/>
        <end position="315"/>
    </location>
</feature>